<dbReference type="SMART" id="SM00857">
    <property type="entry name" value="Resolvase"/>
    <property type="match status" value="1"/>
</dbReference>
<dbReference type="InterPro" id="IPR006120">
    <property type="entry name" value="Resolvase_HTH_dom"/>
</dbReference>
<dbReference type="Pfam" id="PF02796">
    <property type="entry name" value="HTH_7"/>
    <property type="match status" value="1"/>
</dbReference>
<dbReference type="Gene3D" id="1.10.10.60">
    <property type="entry name" value="Homeodomain-like"/>
    <property type="match status" value="1"/>
</dbReference>
<name>A0A1W1E8Z8_9ZZZZ</name>
<dbReference type="EMBL" id="FPIB01000013">
    <property type="protein sequence ID" value="SFV90331.1"/>
    <property type="molecule type" value="Genomic_DNA"/>
</dbReference>
<proteinExistence type="predicted"/>
<protein>
    <recommendedName>
        <fullName evidence="1">Resolvase/invertase-type recombinase catalytic domain-containing protein</fullName>
    </recommendedName>
</protein>
<dbReference type="Pfam" id="PF00239">
    <property type="entry name" value="Resolvase"/>
    <property type="match status" value="1"/>
</dbReference>
<evidence type="ECO:0000259" key="1">
    <source>
        <dbReference type="SMART" id="SM00857"/>
    </source>
</evidence>
<dbReference type="InterPro" id="IPR036162">
    <property type="entry name" value="Resolvase-like_N_sf"/>
</dbReference>
<dbReference type="Gene3D" id="3.40.50.1390">
    <property type="entry name" value="Resolvase, N-terminal catalytic domain"/>
    <property type="match status" value="1"/>
</dbReference>
<dbReference type="AlphaFoldDB" id="A0A1W1E8Z8"/>
<dbReference type="GO" id="GO:0003677">
    <property type="term" value="F:DNA binding"/>
    <property type="evidence" value="ECO:0007669"/>
    <property type="project" value="InterPro"/>
</dbReference>
<dbReference type="GO" id="GO:0000150">
    <property type="term" value="F:DNA strand exchange activity"/>
    <property type="evidence" value="ECO:0007669"/>
    <property type="project" value="InterPro"/>
</dbReference>
<gene>
    <name evidence="2" type="ORF">MNB_SV-4-365</name>
</gene>
<dbReference type="InterPro" id="IPR006119">
    <property type="entry name" value="Resolv_N"/>
</dbReference>
<organism evidence="2">
    <name type="scientific">hydrothermal vent metagenome</name>
    <dbReference type="NCBI Taxonomy" id="652676"/>
    <lineage>
        <taxon>unclassified sequences</taxon>
        <taxon>metagenomes</taxon>
        <taxon>ecological metagenomes</taxon>
    </lineage>
</organism>
<evidence type="ECO:0000313" key="2">
    <source>
        <dbReference type="EMBL" id="SFV90331.1"/>
    </source>
</evidence>
<feature type="domain" description="Resolvase/invertase-type recombinase catalytic" evidence="1">
    <location>
        <begin position="2"/>
        <end position="134"/>
    </location>
</feature>
<dbReference type="SUPFAM" id="SSF53041">
    <property type="entry name" value="Resolvase-like"/>
    <property type="match status" value="1"/>
</dbReference>
<sequence length="223" mass="25154">MTYAYLRQMPNHSNLSQQQRNILSFALIHGLQIDKEVIEYTTKSRPIEEREEFEKFLHSLKEGDRIVVEHLAVLSDVVEETVKVINCMLSRGIVLNIANAAVAVTKETPLVDVFPLLNDLREAQKSKTGQIGRPKGSRSSSKFDVYQAKIIELLRDGMSVSAIARELNVSRSSLKDYIESRGIRDIINGSWMELGTPQQIGGVDNTVLICPFEQKTQPKERIS</sequence>
<reference evidence="2" key="1">
    <citation type="submission" date="2016-10" db="EMBL/GenBank/DDBJ databases">
        <authorList>
            <person name="de Groot N.N."/>
        </authorList>
    </citation>
    <scope>NUCLEOTIDE SEQUENCE</scope>
</reference>
<accession>A0A1W1E8Z8</accession>